<dbReference type="Pfam" id="PF21365">
    <property type="entry name" value="Glyco_hydro_31_3rd"/>
    <property type="match status" value="1"/>
</dbReference>
<dbReference type="InterPro" id="IPR013780">
    <property type="entry name" value="Glyco_hydro_b"/>
</dbReference>
<dbReference type="GO" id="GO:0030246">
    <property type="term" value="F:carbohydrate binding"/>
    <property type="evidence" value="ECO:0007669"/>
    <property type="project" value="InterPro"/>
</dbReference>
<protein>
    <submittedName>
        <fullName evidence="10">DUF4968 domain-containing protein</fullName>
    </submittedName>
</protein>
<dbReference type="PANTHER" id="PTHR22762:SF166">
    <property type="entry name" value="ALPHA-GLUCOSIDASE"/>
    <property type="match status" value="1"/>
</dbReference>
<accession>A0A966DVL2</accession>
<dbReference type="CDD" id="cd06604">
    <property type="entry name" value="GH31_glucosidase_II_MalA"/>
    <property type="match status" value="1"/>
</dbReference>
<keyword evidence="2 4" id="KW-0378">Hydrolase</keyword>
<name>A0A966DVL2_9SPHI</name>
<dbReference type="InterPro" id="IPR025887">
    <property type="entry name" value="Glyco_hydro_31_N_dom"/>
</dbReference>
<feature type="signal peptide" evidence="5">
    <location>
        <begin position="1"/>
        <end position="20"/>
    </location>
</feature>
<feature type="domain" description="DUF5110" evidence="8">
    <location>
        <begin position="688"/>
        <end position="754"/>
    </location>
</feature>
<gene>
    <name evidence="10" type="ORF">GSY63_14850</name>
</gene>
<feature type="domain" description="Glycosyl hydrolase family 31 C-terminal" evidence="9">
    <location>
        <begin position="584"/>
        <end position="671"/>
    </location>
</feature>
<dbReference type="PROSITE" id="PS00129">
    <property type="entry name" value="GLYCOSYL_HYDROL_F31_1"/>
    <property type="match status" value="1"/>
</dbReference>
<dbReference type="Gene3D" id="3.20.20.80">
    <property type="entry name" value="Glycosidases"/>
    <property type="match status" value="1"/>
</dbReference>
<evidence type="ECO:0000259" key="6">
    <source>
        <dbReference type="Pfam" id="PF01055"/>
    </source>
</evidence>
<dbReference type="Pfam" id="PF17137">
    <property type="entry name" value="DUF5110"/>
    <property type="match status" value="1"/>
</dbReference>
<evidence type="ECO:0000256" key="3">
    <source>
        <dbReference type="ARBA" id="ARBA00023295"/>
    </source>
</evidence>
<dbReference type="GO" id="GO:0004553">
    <property type="term" value="F:hydrolase activity, hydrolyzing O-glycosyl compounds"/>
    <property type="evidence" value="ECO:0007669"/>
    <property type="project" value="InterPro"/>
</dbReference>
<comment type="caution">
    <text evidence="10">The sequence shown here is derived from an EMBL/GenBank/DDBJ whole genome shotgun (WGS) entry which is preliminary data.</text>
</comment>
<dbReference type="InterPro" id="IPR033403">
    <property type="entry name" value="DUF5110"/>
</dbReference>
<evidence type="ECO:0000256" key="4">
    <source>
        <dbReference type="RuleBase" id="RU361185"/>
    </source>
</evidence>
<dbReference type="PANTHER" id="PTHR22762">
    <property type="entry name" value="ALPHA-GLUCOSIDASE"/>
    <property type="match status" value="1"/>
</dbReference>
<dbReference type="InterPro" id="IPR000322">
    <property type="entry name" value="Glyco_hydro_31_TIM"/>
</dbReference>
<feature type="chain" id="PRO_5036753642" evidence="5">
    <location>
        <begin position="21"/>
        <end position="794"/>
    </location>
</feature>
<dbReference type="SUPFAM" id="SSF74650">
    <property type="entry name" value="Galactose mutarotase-like"/>
    <property type="match status" value="1"/>
</dbReference>
<evidence type="ECO:0000259" key="7">
    <source>
        <dbReference type="Pfam" id="PF13802"/>
    </source>
</evidence>
<reference evidence="10" key="2">
    <citation type="submission" date="2020-10" db="EMBL/GenBank/DDBJ databases">
        <title>Mucilaginibacter sp. nov., isolated from soil.</title>
        <authorList>
            <person name="Jeon C.O."/>
        </authorList>
    </citation>
    <scope>NUCLEOTIDE SEQUENCE</scope>
    <source>
        <strain evidence="10">R11</strain>
    </source>
</reference>
<dbReference type="InterPro" id="IPR048395">
    <property type="entry name" value="Glyco_hydro_31_C"/>
</dbReference>
<dbReference type="Gene3D" id="2.60.40.1180">
    <property type="entry name" value="Golgi alpha-mannosidase II"/>
    <property type="match status" value="2"/>
</dbReference>
<evidence type="ECO:0000256" key="1">
    <source>
        <dbReference type="ARBA" id="ARBA00007806"/>
    </source>
</evidence>
<sequence length="794" mass="90354">MKRYLLSAVVLFITYSSLFAQHMEVQILGSAQSAAKQNNALVIKTAEATARVWIYSPTVIRVSISKNTGVSDTSFAVIQKPEGSIDSKENSDHIEVTTSALKLSIQKSPLRFNFYTADGKELSQDDSRFGVNWQGTRVINYRKLYKDERFIGLGEKTGDLDRRGSSYTNWNSDVPDHNPKSDPLYETFPFFVGMHGGLTYGLFFDNTHKSYFDFGATTDHQMSWFGADAGDMNYYFFGAQNVADIIKDYTWLTGRMEMPPLWTLGYQQCRWSYMSAQEILDIAKTFRDHNIPADVMYCDIDYMDHYKIFTWNHETFPDPKSFIDKLKSMGFRLVTIVDPGIKVEPGYKQYDEGVAKNYFATYPNGEKFIGEVWPGRCHFPDFFRDDVRKWWGASFTALTEPGVEGFWNDMNEPAAWGQNIPWMVKFGNYYMPEIRNVYGMEMARATHEGTKKILGNKRPFVLTRAAYSGTQRYSAVWTGDNSAYDAHMLLGQRMVNSLGITGMSLVGVDIGGFSGDPTPELMVRWNSLGVYTPMFRNHAMQGTKMREPWRWGEANEKIIKKDIEQRYKLLPYLYSSFYQSHQTGLPVSRTLAINYTQDTMVYNPTYQNQFLFGDGLLVAPVISTEHTASVYLPKGEWYRISSGEHYEGGKAYTVDAPLNDLPVFAKGGAIVPMQNIIQNTNEKGDGILEVNVWYGKEASKFVYYEDDGSSYDYEHGTYHKREISFDPANKRIKFGVISGLLTSKYTKIKLVLHQFQSNISGNVRTVSVNGEIKALSGDVVMFDNTNSAITVAYH</sequence>
<organism evidence="10 11">
    <name type="scientific">Mucilaginibacter agri</name>
    <dbReference type="NCBI Taxonomy" id="2695265"/>
    <lineage>
        <taxon>Bacteria</taxon>
        <taxon>Pseudomonadati</taxon>
        <taxon>Bacteroidota</taxon>
        <taxon>Sphingobacteriia</taxon>
        <taxon>Sphingobacteriales</taxon>
        <taxon>Sphingobacteriaceae</taxon>
        <taxon>Mucilaginibacter</taxon>
    </lineage>
</organism>
<dbReference type="EMBL" id="WWEO01000043">
    <property type="protein sequence ID" value="NCD70644.1"/>
    <property type="molecule type" value="Genomic_DNA"/>
</dbReference>
<evidence type="ECO:0000313" key="11">
    <source>
        <dbReference type="Proteomes" id="UP000638732"/>
    </source>
</evidence>
<keyword evidence="5" id="KW-0732">Signal</keyword>
<dbReference type="Gene3D" id="2.60.40.1760">
    <property type="entry name" value="glycosyl hydrolase (family 31)"/>
    <property type="match status" value="1"/>
</dbReference>
<dbReference type="Pfam" id="PF13802">
    <property type="entry name" value="Gal_mutarotas_2"/>
    <property type="match status" value="1"/>
</dbReference>
<evidence type="ECO:0000313" key="10">
    <source>
        <dbReference type="EMBL" id="NCD70644.1"/>
    </source>
</evidence>
<dbReference type="InterPro" id="IPR030458">
    <property type="entry name" value="Glyco_hydro_31_AS"/>
</dbReference>
<keyword evidence="11" id="KW-1185">Reference proteome</keyword>
<dbReference type="InterPro" id="IPR011013">
    <property type="entry name" value="Gal_mutarotase_sf_dom"/>
</dbReference>
<reference evidence="10" key="1">
    <citation type="submission" date="2020-01" db="EMBL/GenBank/DDBJ databases">
        <authorList>
            <person name="Seo Y.L."/>
        </authorList>
    </citation>
    <scope>NUCLEOTIDE SEQUENCE</scope>
    <source>
        <strain evidence="10">R11</strain>
    </source>
</reference>
<dbReference type="SUPFAM" id="SSF51011">
    <property type="entry name" value="Glycosyl hydrolase domain"/>
    <property type="match status" value="1"/>
</dbReference>
<evidence type="ECO:0000256" key="5">
    <source>
        <dbReference type="SAM" id="SignalP"/>
    </source>
</evidence>
<proteinExistence type="inferred from homology"/>
<keyword evidence="3 4" id="KW-0326">Glycosidase</keyword>
<dbReference type="CDD" id="cd14752">
    <property type="entry name" value="GH31_N"/>
    <property type="match status" value="1"/>
</dbReference>
<dbReference type="GO" id="GO:0005975">
    <property type="term" value="P:carbohydrate metabolic process"/>
    <property type="evidence" value="ECO:0007669"/>
    <property type="project" value="InterPro"/>
</dbReference>
<dbReference type="SUPFAM" id="SSF51445">
    <property type="entry name" value="(Trans)glycosidases"/>
    <property type="match status" value="1"/>
</dbReference>
<dbReference type="AlphaFoldDB" id="A0A966DVL2"/>
<evidence type="ECO:0000256" key="2">
    <source>
        <dbReference type="ARBA" id="ARBA00022801"/>
    </source>
</evidence>
<feature type="domain" description="Glycoside hydrolase family 31 TIM barrel" evidence="6">
    <location>
        <begin position="257"/>
        <end position="575"/>
    </location>
</feature>
<dbReference type="Proteomes" id="UP000638732">
    <property type="component" value="Unassembled WGS sequence"/>
</dbReference>
<comment type="similarity">
    <text evidence="1 4">Belongs to the glycosyl hydrolase 31 family.</text>
</comment>
<dbReference type="Pfam" id="PF01055">
    <property type="entry name" value="Glyco_hydro_31_2nd"/>
    <property type="match status" value="1"/>
</dbReference>
<feature type="domain" description="Glycoside hydrolase family 31 N-terminal" evidence="7">
    <location>
        <begin position="50"/>
        <end position="213"/>
    </location>
</feature>
<evidence type="ECO:0000259" key="9">
    <source>
        <dbReference type="Pfam" id="PF21365"/>
    </source>
</evidence>
<evidence type="ECO:0000259" key="8">
    <source>
        <dbReference type="Pfam" id="PF17137"/>
    </source>
</evidence>
<dbReference type="InterPro" id="IPR017853">
    <property type="entry name" value="GH"/>
</dbReference>